<dbReference type="InterPro" id="IPR006311">
    <property type="entry name" value="TAT_signal"/>
</dbReference>
<dbReference type="GO" id="GO:0016787">
    <property type="term" value="F:hydrolase activity"/>
    <property type="evidence" value="ECO:0007669"/>
    <property type="project" value="UniProtKB-KW"/>
</dbReference>
<dbReference type="STRING" id="311410.LA5095_02020"/>
<gene>
    <name evidence="3" type="primary">yecD_1</name>
    <name evidence="3" type="ORF">LA5096_00876</name>
</gene>
<dbReference type="EMBL" id="CXWC01000002">
    <property type="protein sequence ID" value="CTQ65848.1"/>
    <property type="molecule type" value="Genomic_DNA"/>
</dbReference>
<dbReference type="SUPFAM" id="SSF52499">
    <property type="entry name" value="Isochorismatase-like hydrolases"/>
    <property type="match status" value="1"/>
</dbReference>
<protein>
    <submittedName>
        <fullName evidence="3">Isochorismatase family protein YecD</fullName>
        <ecNumber evidence="3">3.-.-.-</ecNumber>
    </submittedName>
</protein>
<dbReference type="AlphaFoldDB" id="A0A0M6ZT17"/>
<keyword evidence="1 3" id="KW-0378">Hydrolase</keyword>
<dbReference type="InterPro" id="IPR036380">
    <property type="entry name" value="Isochorismatase-like_sf"/>
</dbReference>
<evidence type="ECO:0000259" key="2">
    <source>
        <dbReference type="Pfam" id="PF00857"/>
    </source>
</evidence>
<evidence type="ECO:0000313" key="4">
    <source>
        <dbReference type="Proteomes" id="UP000049983"/>
    </source>
</evidence>
<dbReference type="PANTHER" id="PTHR43540">
    <property type="entry name" value="PEROXYUREIDOACRYLATE/UREIDOACRYLATE AMIDOHYDROLASE-RELATED"/>
    <property type="match status" value="1"/>
</dbReference>
<dbReference type="InterPro" id="IPR000868">
    <property type="entry name" value="Isochorismatase-like_dom"/>
</dbReference>
<dbReference type="PROSITE" id="PS51318">
    <property type="entry name" value="TAT"/>
    <property type="match status" value="1"/>
</dbReference>
<keyword evidence="4" id="KW-1185">Reference proteome</keyword>
<organism evidence="3 4">
    <name type="scientific">Roseibium album</name>
    <dbReference type="NCBI Taxonomy" id="311410"/>
    <lineage>
        <taxon>Bacteria</taxon>
        <taxon>Pseudomonadati</taxon>
        <taxon>Pseudomonadota</taxon>
        <taxon>Alphaproteobacteria</taxon>
        <taxon>Hyphomicrobiales</taxon>
        <taxon>Stappiaceae</taxon>
        <taxon>Roseibium</taxon>
    </lineage>
</organism>
<dbReference type="CDD" id="cd00431">
    <property type="entry name" value="cysteine_hydrolases"/>
    <property type="match status" value="1"/>
</dbReference>
<dbReference type="OrthoDB" id="9807387at2"/>
<proteinExistence type="predicted"/>
<dbReference type="InterPro" id="IPR050272">
    <property type="entry name" value="Isochorismatase-like_hydrls"/>
</dbReference>
<feature type="domain" description="Isochorismatase-like" evidence="2">
    <location>
        <begin position="73"/>
        <end position="272"/>
    </location>
</feature>
<dbReference type="Pfam" id="PF00857">
    <property type="entry name" value="Isochorismatase"/>
    <property type="match status" value="1"/>
</dbReference>
<dbReference type="Gene3D" id="3.40.50.850">
    <property type="entry name" value="Isochorismatase-like"/>
    <property type="match status" value="1"/>
</dbReference>
<dbReference type="Proteomes" id="UP000049983">
    <property type="component" value="Unassembled WGS sequence"/>
</dbReference>
<reference evidence="4" key="1">
    <citation type="submission" date="2015-07" db="EMBL/GenBank/DDBJ databases">
        <authorList>
            <person name="Rodrigo-Torres Lidia"/>
            <person name="Arahal R.David."/>
        </authorList>
    </citation>
    <scope>NUCLEOTIDE SEQUENCE [LARGE SCALE GENOMIC DNA]</scope>
    <source>
        <strain evidence="4">CECT 5096</strain>
    </source>
</reference>
<dbReference type="PANTHER" id="PTHR43540:SF6">
    <property type="entry name" value="ISOCHORISMATASE-LIKE DOMAIN-CONTAINING PROTEIN"/>
    <property type="match status" value="1"/>
</dbReference>
<accession>A0A0M6ZT17</accession>
<evidence type="ECO:0000313" key="3">
    <source>
        <dbReference type="EMBL" id="CTQ65848.1"/>
    </source>
</evidence>
<name>A0A0M6ZT17_9HYPH</name>
<dbReference type="EC" id="3.-.-.-" evidence="3"/>
<evidence type="ECO:0000256" key="1">
    <source>
        <dbReference type="ARBA" id="ARBA00022801"/>
    </source>
</evidence>
<sequence>MCNCHDHDHEHENEMRKSGVSRRAALRGAVVAGAAGVAATVAGNASAETANPYADPAEPALPPSDMKLDLKRAALVVTDPQIDFLHPDGVTWGVIGASVEEHNTVDNIETLFKSAKEAGLTVAVSPHYYYPTDHGWKFEGALEKLMHKIGMFDRKGALTTEGFEGSGADWMPQYKPYINDGKTIVTSPHKVYGNDTNDLTLQLRKNGVDQVILAGMSANLCTESHLRELLEQGFEVAVIRDATAAAKLPEGDGYLSAIINFRYMANAVWTTEEVVQKLKSAS</sequence>